<evidence type="ECO:0008006" key="8">
    <source>
        <dbReference type="Google" id="ProtNLM"/>
    </source>
</evidence>
<feature type="transmembrane region" description="Helical" evidence="5">
    <location>
        <begin position="295"/>
        <end position="311"/>
    </location>
</feature>
<dbReference type="PANTHER" id="PTHR10231">
    <property type="entry name" value="NUCLEOTIDE-SUGAR TRANSMEMBRANE TRANSPORTER"/>
    <property type="match status" value="1"/>
</dbReference>
<dbReference type="InterPro" id="IPR007271">
    <property type="entry name" value="Nuc_sug_transpt"/>
</dbReference>
<dbReference type="Pfam" id="PF04142">
    <property type="entry name" value="Nuc_sug_transp"/>
    <property type="match status" value="1"/>
</dbReference>
<evidence type="ECO:0000256" key="5">
    <source>
        <dbReference type="SAM" id="Phobius"/>
    </source>
</evidence>
<organism evidence="6 7">
    <name type="scientific">Polarella glacialis</name>
    <name type="common">Dinoflagellate</name>
    <dbReference type="NCBI Taxonomy" id="89957"/>
    <lineage>
        <taxon>Eukaryota</taxon>
        <taxon>Sar</taxon>
        <taxon>Alveolata</taxon>
        <taxon>Dinophyceae</taxon>
        <taxon>Suessiales</taxon>
        <taxon>Suessiaceae</taxon>
        <taxon>Polarella</taxon>
    </lineage>
</organism>
<dbReference type="GO" id="GO:0000139">
    <property type="term" value="C:Golgi membrane"/>
    <property type="evidence" value="ECO:0007669"/>
    <property type="project" value="InterPro"/>
</dbReference>
<name>A0A813J4C7_POLGL</name>
<feature type="transmembrane region" description="Helical" evidence="5">
    <location>
        <begin position="37"/>
        <end position="60"/>
    </location>
</feature>
<feature type="transmembrane region" description="Helical" evidence="5">
    <location>
        <begin position="268"/>
        <end position="289"/>
    </location>
</feature>
<protein>
    <recommendedName>
        <fullName evidence="8">CMP-sialic acid transporter</fullName>
    </recommendedName>
</protein>
<dbReference type="GO" id="GO:0015165">
    <property type="term" value="F:pyrimidine nucleotide-sugar transmembrane transporter activity"/>
    <property type="evidence" value="ECO:0007669"/>
    <property type="project" value="InterPro"/>
</dbReference>
<accession>A0A813J4C7</accession>
<dbReference type="Proteomes" id="UP000626109">
    <property type="component" value="Unassembled WGS sequence"/>
</dbReference>
<evidence type="ECO:0000313" key="7">
    <source>
        <dbReference type="Proteomes" id="UP000626109"/>
    </source>
</evidence>
<feature type="transmembrane region" description="Helical" evidence="5">
    <location>
        <begin position="12"/>
        <end position="31"/>
    </location>
</feature>
<gene>
    <name evidence="6" type="ORF">PGLA2088_LOCUS14828</name>
</gene>
<comment type="subcellular location">
    <subcellularLocation>
        <location evidence="1">Membrane</location>
        <topology evidence="1">Multi-pass membrane protein</topology>
    </subcellularLocation>
</comment>
<feature type="transmembrane region" description="Helical" evidence="5">
    <location>
        <begin position="80"/>
        <end position="99"/>
    </location>
</feature>
<dbReference type="AlphaFoldDB" id="A0A813J4C7"/>
<keyword evidence="4 5" id="KW-0472">Membrane</keyword>
<feature type="transmembrane region" description="Helical" evidence="5">
    <location>
        <begin position="242"/>
        <end position="261"/>
    </location>
</feature>
<evidence type="ECO:0000256" key="3">
    <source>
        <dbReference type="ARBA" id="ARBA00022989"/>
    </source>
</evidence>
<reference evidence="6" key="1">
    <citation type="submission" date="2021-02" db="EMBL/GenBank/DDBJ databases">
        <authorList>
            <person name="Dougan E. K."/>
            <person name="Rhodes N."/>
            <person name="Thang M."/>
            <person name="Chan C."/>
        </authorList>
    </citation>
    <scope>NUCLEOTIDE SEQUENCE</scope>
</reference>
<dbReference type="EMBL" id="CAJNNW010018082">
    <property type="protein sequence ID" value="CAE8662334.1"/>
    <property type="molecule type" value="Genomic_DNA"/>
</dbReference>
<keyword evidence="3 5" id="KW-1133">Transmembrane helix</keyword>
<feature type="transmembrane region" description="Helical" evidence="5">
    <location>
        <begin position="111"/>
        <end position="128"/>
    </location>
</feature>
<evidence type="ECO:0000256" key="2">
    <source>
        <dbReference type="ARBA" id="ARBA00022692"/>
    </source>
</evidence>
<evidence type="ECO:0000313" key="6">
    <source>
        <dbReference type="EMBL" id="CAE8662334.1"/>
    </source>
</evidence>
<sequence length="331" mass="35550">MLGLDTPLKQCIFGLYVGLWVASHLLVYSSQHAGAPAYNATSVVLLTELTKLFLAVGLYLAQDGSAKTLLKTALGESQLLIRYAVPALLYCVYNNLVYVNLSSFDPGTYNVLMQMKIGLTGVLYQCIFSKRLNRNQWLAILLITLGCMCKESRKLTSGSGLTANLFSWILLLCQMLASVSAGIYNELLLKGKGSNREGVTTNLQNAFMYLQSVLWNGAFLLAKGQLGDALSVENVSAILTPRLLAIVAIMSSVGIVTGFFLKHLDSVLKSIAAALEVVFTMILGCLLFGTPLDALSVVAALLVGGGVAMYARPVAPPSGRELELSMLPKEV</sequence>
<comment type="caution">
    <text evidence="6">The sequence shown here is derived from an EMBL/GenBank/DDBJ whole genome shotgun (WGS) entry which is preliminary data.</text>
</comment>
<evidence type="ECO:0000256" key="4">
    <source>
        <dbReference type="ARBA" id="ARBA00023136"/>
    </source>
</evidence>
<keyword evidence="2 5" id="KW-0812">Transmembrane</keyword>
<proteinExistence type="predicted"/>
<feature type="transmembrane region" description="Helical" evidence="5">
    <location>
        <begin position="165"/>
        <end position="185"/>
    </location>
</feature>
<evidence type="ECO:0000256" key="1">
    <source>
        <dbReference type="ARBA" id="ARBA00004141"/>
    </source>
</evidence>